<protein>
    <recommendedName>
        <fullName evidence="8">DNA-binding protein RFX6</fullName>
    </recommendedName>
    <alternativeName>
        <fullName evidence="9">Regulatory factor X 6</fullName>
    </alternativeName>
</protein>
<dbReference type="InterPro" id="IPR003150">
    <property type="entry name" value="DNA-bd_RFX"/>
</dbReference>
<dbReference type="PANTHER" id="PTHR12619">
    <property type="entry name" value="RFX TRANSCRIPTION FACTOR FAMILY"/>
    <property type="match status" value="1"/>
</dbReference>
<dbReference type="InterPro" id="IPR036388">
    <property type="entry name" value="WH-like_DNA-bd_sf"/>
</dbReference>
<proteinExistence type="predicted"/>
<keyword evidence="7" id="KW-0539">Nucleus</keyword>
<dbReference type="EMBL" id="RQTK01000854">
    <property type="protein sequence ID" value="RUS74210.1"/>
    <property type="molecule type" value="Genomic_DNA"/>
</dbReference>
<dbReference type="GO" id="GO:0000981">
    <property type="term" value="F:DNA-binding transcription factor activity, RNA polymerase II-specific"/>
    <property type="evidence" value="ECO:0007669"/>
    <property type="project" value="TreeGrafter"/>
</dbReference>
<feature type="region of interest" description="Disordered" evidence="10">
    <location>
        <begin position="108"/>
        <end position="141"/>
    </location>
</feature>
<feature type="domain" description="RFX-type winged-helix" evidence="11">
    <location>
        <begin position="145"/>
        <end position="220"/>
    </location>
</feature>
<name>A0A433SYH1_ELYCH</name>
<evidence type="ECO:0000256" key="7">
    <source>
        <dbReference type="ARBA" id="ARBA00023242"/>
    </source>
</evidence>
<evidence type="ECO:0000256" key="1">
    <source>
        <dbReference type="ARBA" id="ARBA00004123"/>
    </source>
</evidence>
<evidence type="ECO:0000256" key="4">
    <source>
        <dbReference type="ARBA" id="ARBA00023015"/>
    </source>
</evidence>
<dbReference type="Gene3D" id="1.10.10.10">
    <property type="entry name" value="Winged helix-like DNA-binding domain superfamily/Winged helix DNA-binding domain"/>
    <property type="match status" value="1"/>
</dbReference>
<evidence type="ECO:0000256" key="6">
    <source>
        <dbReference type="ARBA" id="ARBA00023163"/>
    </source>
</evidence>
<dbReference type="GO" id="GO:0030154">
    <property type="term" value="P:cell differentiation"/>
    <property type="evidence" value="ECO:0007669"/>
    <property type="project" value="UniProtKB-KW"/>
</dbReference>
<dbReference type="FunFam" id="1.10.10.10:FF:000211">
    <property type="entry name" value="Regulatory factor X, 6"/>
    <property type="match status" value="1"/>
</dbReference>
<sequence>MQQTQDSQLLDLDSCKTLHLAKLPRPLGKDQNPPWTLGSKGYSHYGPSDLTRDSFTVEASVKDQTEGRVGRHWEYSGQGKSSTLSPLVEEIAMNGRLEPNICSGSEERIRDSKQHHHSDNEDNDGDESENSEKSNTSKDSQVSTTLQWLTENYELSEGVCLPRCVLYLHYLDLCKRQGFKPAGAATFGKLIRQKFKNITTRRLGTRGQSKYHYYGIGIKESSIYYQSVYTGKGLTRFSGIKIKTEGSNRKYSLSSKTGTLLPDFPDASNLVLPSRECAEQMKTFLMMYRTHCQRILDTIITANFEEIQNLFLHFWQGYPTHLEEVLKLDITADVIAVCDSILYKVLLDVLLPHSIQDLPEGLCSDVRAFLKALPGWLDNSLEDLVPDGIITVKRTVLRQFIRTMTRHLSFIKMAQTARPQLVALDVTTKALNDLDLLDLQPISAQACFALNERAGLTTSRSVSKVLKELKSLLRAQTPIDGFTEWVDGLVEACVLAGHPSTADCKVQDRLRAITDPPGWGLDTGPTTLSRKQQLTVTETATDIHKTWLVEKESSPVELMTCSDEGHKEACLTTTLLTTKNKTRLGTWNIRTL</sequence>
<dbReference type="Pfam" id="PF02257">
    <property type="entry name" value="RFX_DNA_binding"/>
    <property type="match status" value="1"/>
</dbReference>
<evidence type="ECO:0000256" key="5">
    <source>
        <dbReference type="ARBA" id="ARBA00023125"/>
    </source>
</evidence>
<keyword evidence="5" id="KW-0238">DNA-binding</keyword>
<feature type="compositionally biased region" description="Basic and acidic residues" evidence="10">
    <location>
        <begin position="108"/>
        <end position="120"/>
    </location>
</feature>
<accession>A0A433SYH1</accession>
<evidence type="ECO:0000313" key="13">
    <source>
        <dbReference type="Proteomes" id="UP000271974"/>
    </source>
</evidence>
<evidence type="ECO:0000256" key="3">
    <source>
        <dbReference type="ARBA" id="ARBA00022782"/>
    </source>
</evidence>
<dbReference type="SUPFAM" id="SSF46785">
    <property type="entry name" value="Winged helix' DNA-binding domain"/>
    <property type="match status" value="1"/>
</dbReference>
<evidence type="ECO:0000256" key="10">
    <source>
        <dbReference type="SAM" id="MobiDB-lite"/>
    </source>
</evidence>
<dbReference type="GO" id="GO:0000978">
    <property type="term" value="F:RNA polymerase II cis-regulatory region sequence-specific DNA binding"/>
    <property type="evidence" value="ECO:0007669"/>
    <property type="project" value="TreeGrafter"/>
</dbReference>
<evidence type="ECO:0000256" key="9">
    <source>
        <dbReference type="ARBA" id="ARBA00077088"/>
    </source>
</evidence>
<dbReference type="STRING" id="188477.A0A433SYH1"/>
<evidence type="ECO:0000259" key="11">
    <source>
        <dbReference type="PROSITE" id="PS51526"/>
    </source>
</evidence>
<keyword evidence="2" id="KW-0217">Developmental protein</keyword>
<comment type="caution">
    <text evidence="12">The sequence shown here is derived from an EMBL/GenBank/DDBJ whole genome shotgun (WGS) entry which is preliminary data.</text>
</comment>
<keyword evidence="13" id="KW-1185">Reference proteome</keyword>
<evidence type="ECO:0000256" key="2">
    <source>
        <dbReference type="ARBA" id="ARBA00022473"/>
    </source>
</evidence>
<keyword evidence="6" id="KW-0804">Transcription</keyword>
<dbReference type="InterPro" id="IPR036390">
    <property type="entry name" value="WH_DNA-bd_sf"/>
</dbReference>
<feature type="compositionally biased region" description="Basic and acidic residues" evidence="10">
    <location>
        <begin position="60"/>
        <end position="74"/>
    </location>
</feature>
<keyword evidence="4" id="KW-0805">Transcription regulation</keyword>
<dbReference type="PANTHER" id="PTHR12619:SF32">
    <property type="entry name" value="RFX-TYPE WINGED-HELIX DOMAIN-CONTAINING PROTEIN"/>
    <property type="match status" value="1"/>
</dbReference>
<feature type="region of interest" description="Disordered" evidence="10">
    <location>
        <begin position="22"/>
        <end position="81"/>
    </location>
</feature>
<gene>
    <name evidence="12" type="ORF">EGW08_018016</name>
</gene>
<organism evidence="12 13">
    <name type="scientific">Elysia chlorotica</name>
    <name type="common">Eastern emerald elysia</name>
    <name type="synonym">Sea slug</name>
    <dbReference type="NCBI Taxonomy" id="188477"/>
    <lineage>
        <taxon>Eukaryota</taxon>
        <taxon>Metazoa</taxon>
        <taxon>Spiralia</taxon>
        <taxon>Lophotrochozoa</taxon>
        <taxon>Mollusca</taxon>
        <taxon>Gastropoda</taxon>
        <taxon>Heterobranchia</taxon>
        <taxon>Euthyneura</taxon>
        <taxon>Panpulmonata</taxon>
        <taxon>Sacoglossa</taxon>
        <taxon>Placobranchoidea</taxon>
        <taxon>Plakobranchidae</taxon>
        <taxon>Elysia</taxon>
    </lineage>
</organism>
<evidence type="ECO:0000256" key="8">
    <source>
        <dbReference type="ARBA" id="ARBA00072476"/>
    </source>
</evidence>
<keyword evidence="3" id="KW-0221">Differentiation</keyword>
<dbReference type="PROSITE" id="PS51526">
    <property type="entry name" value="RFX_DBD"/>
    <property type="match status" value="1"/>
</dbReference>
<evidence type="ECO:0000313" key="12">
    <source>
        <dbReference type="EMBL" id="RUS74210.1"/>
    </source>
</evidence>
<dbReference type="Proteomes" id="UP000271974">
    <property type="component" value="Unassembled WGS sequence"/>
</dbReference>
<dbReference type="OrthoDB" id="10056949at2759"/>
<comment type="subcellular location">
    <subcellularLocation>
        <location evidence="1">Nucleus</location>
    </subcellularLocation>
</comment>
<dbReference type="Pfam" id="PF25340">
    <property type="entry name" value="BCD_RFX"/>
    <property type="match status" value="1"/>
</dbReference>
<dbReference type="GO" id="GO:0005634">
    <property type="term" value="C:nucleus"/>
    <property type="evidence" value="ECO:0007669"/>
    <property type="project" value="UniProtKB-SubCell"/>
</dbReference>
<dbReference type="InterPro" id="IPR057321">
    <property type="entry name" value="RFX1-4/6/8-like_BCD"/>
</dbReference>
<dbReference type="AlphaFoldDB" id="A0A433SYH1"/>
<reference evidence="12 13" key="1">
    <citation type="submission" date="2019-01" db="EMBL/GenBank/DDBJ databases">
        <title>A draft genome assembly of the solar-powered sea slug Elysia chlorotica.</title>
        <authorList>
            <person name="Cai H."/>
            <person name="Li Q."/>
            <person name="Fang X."/>
            <person name="Li J."/>
            <person name="Curtis N.E."/>
            <person name="Altenburger A."/>
            <person name="Shibata T."/>
            <person name="Feng M."/>
            <person name="Maeda T."/>
            <person name="Schwartz J.A."/>
            <person name="Shigenobu S."/>
            <person name="Lundholm N."/>
            <person name="Nishiyama T."/>
            <person name="Yang H."/>
            <person name="Hasebe M."/>
            <person name="Li S."/>
            <person name="Pierce S.K."/>
            <person name="Wang J."/>
        </authorList>
    </citation>
    <scope>NUCLEOTIDE SEQUENCE [LARGE SCALE GENOMIC DNA]</scope>
    <source>
        <strain evidence="12">EC2010</strain>
        <tissue evidence="12">Whole organism of an adult</tissue>
    </source>
</reference>
<dbReference type="InterPro" id="IPR039779">
    <property type="entry name" value="RFX-like"/>
</dbReference>